<proteinExistence type="predicted"/>
<evidence type="ECO:0000313" key="2">
    <source>
        <dbReference type="Proteomes" id="UP000675968"/>
    </source>
</evidence>
<dbReference type="InterPro" id="IPR007561">
    <property type="entry name" value="Cell_div_SepF/SepF-rel"/>
</dbReference>
<evidence type="ECO:0000313" key="1">
    <source>
        <dbReference type="EMBL" id="MBS3062158.1"/>
    </source>
</evidence>
<comment type="caution">
    <text evidence="1">The sequence shown here is derived from an EMBL/GenBank/DDBJ whole genome shotgun (WGS) entry which is preliminary data.</text>
</comment>
<dbReference type="GO" id="GO:0051301">
    <property type="term" value="P:cell division"/>
    <property type="evidence" value="ECO:0007669"/>
    <property type="project" value="UniProtKB-KW"/>
</dbReference>
<dbReference type="Proteomes" id="UP000675968">
    <property type="component" value="Unassembled WGS sequence"/>
</dbReference>
<name>A0A8T4L494_9ARCH</name>
<dbReference type="Gene3D" id="3.30.110.150">
    <property type="entry name" value="SepF-like protein"/>
    <property type="match status" value="1"/>
</dbReference>
<organism evidence="1 2">
    <name type="scientific">Candidatus Iainarchaeum sp</name>
    <dbReference type="NCBI Taxonomy" id="3101447"/>
    <lineage>
        <taxon>Archaea</taxon>
        <taxon>Candidatus Iainarchaeota</taxon>
        <taxon>Candidatus Iainarchaeia</taxon>
        <taxon>Candidatus Iainarchaeales</taxon>
        <taxon>Candidatus Iainarchaeaceae</taxon>
        <taxon>Candidatus Iainarchaeum</taxon>
    </lineage>
</organism>
<sequence>MAFLEKVFKKQDEVDVEEFLNNLDVEEESMYEDADALVKPYMLTKDQDVEIIMNEIKQGNFVLLNIADMNKRNQVKLKELIGALRARIEGINGDIARVSQEKVLVTPSKIKIVKKRGA</sequence>
<dbReference type="InterPro" id="IPR038594">
    <property type="entry name" value="SepF-like_sf"/>
</dbReference>
<dbReference type="EMBL" id="JAGVWC010000012">
    <property type="protein sequence ID" value="MBS3062158.1"/>
    <property type="molecule type" value="Genomic_DNA"/>
</dbReference>
<accession>A0A8T4L494</accession>
<reference evidence="1" key="2">
    <citation type="submission" date="2021-05" db="EMBL/GenBank/DDBJ databases">
        <title>Protein family content uncovers lineage relationships and bacterial pathway maintenance mechanisms in DPANN archaea.</title>
        <authorList>
            <person name="Castelle C.J."/>
            <person name="Meheust R."/>
            <person name="Jaffe A.L."/>
            <person name="Seitz K."/>
            <person name="Gong X."/>
            <person name="Baker B.J."/>
            <person name="Banfield J.F."/>
        </authorList>
    </citation>
    <scope>NUCLEOTIDE SEQUENCE</scope>
    <source>
        <strain evidence="1">RIFCSPLOWO2_01_FULL_AR10_48_17</strain>
    </source>
</reference>
<dbReference type="Pfam" id="PF04472">
    <property type="entry name" value="SepF"/>
    <property type="match status" value="1"/>
</dbReference>
<protein>
    <submittedName>
        <fullName evidence="1">Cell division protein SepF</fullName>
    </submittedName>
</protein>
<reference evidence="1" key="1">
    <citation type="submission" date="2021-03" db="EMBL/GenBank/DDBJ databases">
        <authorList>
            <person name="Jaffe A."/>
        </authorList>
    </citation>
    <scope>NUCLEOTIDE SEQUENCE</scope>
    <source>
        <strain evidence="1">RIFCSPLOWO2_01_FULL_AR10_48_17</strain>
    </source>
</reference>
<dbReference type="AlphaFoldDB" id="A0A8T4L494"/>
<gene>
    <name evidence="1" type="primary">sepF</name>
    <name evidence="1" type="ORF">J4215_06255</name>
</gene>
<keyword evidence="1" id="KW-0132">Cell division</keyword>
<keyword evidence="1" id="KW-0131">Cell cycle</keyword>